<keyword evidence="2" id="KW-1185">Reference proteome</keyword>
<dbReference type="VEuPathDB" id="FungiDB:MAN_01796"/>
<dbReference type="HOGENOM" id="CLU_2671590_0_0_1"/>
<reference evidence="1 2" key="1">
    <citation type="journal article" date="2014" name="Proc. Natl. Acad. Sci. U.S.A.">
        <title>Trajectory and genomic determinants of fungal-pathogen speciation and host adaptation.</title>
        <authorList>
            <person name="Hu X."/>
            <person name="Xiao G."/>
            <person name="Zheng P."/>
            <person name="Shang Y."/>
            <person name="Su Y."/>
            <person name="Zhang X."/>
            <person name="Liu X."/>
            <person name="Zhan S."/>
            <person name="St Leger R.J."/>
            <person name="Wang C."/>
        </authorList>
    </citation>
    <scope>NUCLEOTIDE SEQUENCE [LARGE SCALE GENOMIC DNA]</scope>
    <source>
        <strain evidence="1 2">ARSEF 549</strain>
    </source>
</reference>
<comment type="caution">
    <text evidence="1">The sequence shown here is derived from an EMBL/GenBank/DDBJ whole genome shotgun (WGS) entry which is preliminary data.</text>
</comment>
<proteinExistence type="predicted"/>
<accession>A0A0B4FNB0</accession>
<name>A0A0B4FNB0_METAF</name>
<gene>
    <name evidence="1" type="ORF">MAN_01796</name>
</gene>
<evidence type="ECO:0000313" key="2">
    <source>
        <dbReference type="Proteomes" id="UP000031186"/>
    </source>
</evidence>
<dbReference type="Proteomes" id="UP000031186">
    <property type="component" value="Unassembled WGS sequence"/>
</dbReference>
<dbReference type="EMBL" id="AZNF01000002">
    <property type="protein sequence ID" value="KID69282.1"/>
    <property type="molecule type" value="Genomic_DNA"/>
</dbReference>
<protein>
    <submittedName>
        <fullName evidence="1">Uncharacterized protein</fullName>
    </submittedName>
</protein>
<dbReference type="OrthoDB" id="10275007at2759"/>
<sequence>MCCGMKNNATELVNYSKPTVWHAAAAMAGGLSTWTTSALTAWYPDAPTASMPLKDSGIWPWLMVENDQQNRTTMD</sequence>
<evidence type="ECO:0000313" key="1">
    <source>
        <dbReference type="EMBL" id="KID69282.1"/>
    </source>
</evidence>
<feature type="non-terminal residue" evidence="1">
    <location>
        <position position="1"/>
    </location>
</feature>
<organism evidence="1 2">
    <name type="scientific">Metarhizium anisopliae (strain ARSEF 549)</name>
    <dbReference type="NCBI Taxonomy" id="3151832"/>
    <lineage>
        <taxon>Eukaryota</taxon>
        <taxon>Fungi</taxon>
        <taxon>Dikarya</taxon>
        <taxon>Ascomycota</taxon>
        <taxon>Pezizomycotina</taxon>
        <taxon>Sordariomycetes</taxon>
        <taxon>Hypocreomycetidae</taxon>
        <taxon>Hypocreales</taxon>
        <taxon>Clavicipitaceae</taxon>
        <taxon>Metarhizium</taxon>
    </lineage>
</organism>
<dbReference type="AlphaFoldDB" id="A0A0B4FNB0"/>